<keyword evidence="1" id="KW-0812">Transmembrane</keyword>
<evidence type="ECO:0000313" key="2">
    <source>
        <dbReference type="EMBL" id="SNR14719.1"/>
    </source>
</evidence>
<gene>
    <name evidence="2" type="ORF">TJEJU_0958</name>
</gene>
<organism evidence="2 3">
    <name type="scientific">Tenacibaculum jejuense</name>
    <dbReference type="NCBI Taxonomy" id="584609"/>
    <lineage>
        <taxon>Bacteria</taxon>
        <taxon>Pseudomonadati</taxon>
        <taxon>Bacteroidota</taxon>
        <taxon>Flavobacteriia</taxon>
        <taxon>Flavobacteriales</taxon>
        <taxon>Flavobacteriaceae</taxon>
        <taxon>Tenacibaculum</taxon>
    </lineage>
</organism>
<sequence>MKINKPRYKPKWTAILIIGICLSGILIGNYVQRFRISEYRWIYQYGSLLNIVMVLGSSFWSFLHSLLVWSDYKMESRKHLIWIITGMIPFLYFTILMTYT</sequence>
<evidence type="ECO:0000313" key="3">
    <source>
        <dbReference type="Proteomes" id="UP000215214"/>
    </source>
</evidence>
<keyword evidence="1" id="KW-1133">Transmembrane helix</keyword>
<keyword evidence="1" id="KW-0472">Membrane</keyword>
<name>A0A238U683_9FLAO</name>
<dbReference type="EMBL" id="LT899436">
    <property type="protein sequence ID" value="SNR14719.1"/>
    <property type="molecule type" value="Genomic_DNA"/>
</dbReference>
<accession>A0A238U683</accession>
<proteinExistence type="predicted"/>
<feature type="transmembrane region" description="Helical" evidence="1">
    <location>
        <begin position="80"/>
        <end position="99"/>
    </location>
</feature>
<keyword evidence="3" id="KW-1185">Reference proteome</keyword>
<evidence type="ECO:0000256" key="1">
    <source>
        <dbReference type="SAM" id="Phobius"/>
    </source>
</evidence>
<feature type="transmembrane region" description="Helical" evidence="1">
    <location>
        <begin position="12"/>
        <end position="31"/>
    </location>
</feature>
<dbReference type="KEGG" id="tje:TJEJU_0958"/>
<feature type="transmembrane region" description="Helical" evidence="1">
    <location>
        <begin position="43"/>
        <end position="68"/>
    </location>
</feature>
<dbReference type="Proteomes" id="UP000215214">
    <property type="component" value="Chromosome TJEJU"/>
</dbReference>
<protein>
    <submittedName>
        <fullName evidence="2">Uncharacterized protein</fullName>
    </submittedName>
</protein>
<dbReference type="AlphaFoldDB" id="A0A238U683"/>
<reference evidence="2 3" key="1">
    <citation type="submission" date="2017-07" db="EMBL/GenBank/DDBJ databases">
        <authorList>
            <person name="Sun Z.S."/>
            <person name="Albrecht U."/>
            <person name="Echele G."/>
            <person name="Lee C.C."/>
        </authorList>
    </citation>
    <scope>NUCLEOTIDE SEQUENCE [LARGE SCALE GENOMIC DNA]</scope>
    <source>
        <strain evidence="3">type strain: KCTC 22618</strain>
    </source>
</reference>